<keyword evidence="9" id="KW-1185">Reference proteome</keyword>
<gene>
    <name evidence="8" type="ORF">ILUMI_16623</name>
</gene>
<protein>
    <recommendedName>
        <fullName evidence="7">Clip domain-containing protein</fullName>
    </recommendedName>
</protein>
<feature type="domain" description="Clip" evidence="7">
    <location>
        <begin position="23"/>
        <end position="73"/>
    </location>
</feature>
<evidence type="ECO:0000313" key="9">
    <source>
        <dbReference type="Proteomes" id="UP000801492"/>
    </source>
</evidence>
<evidence type="ECO:0000256" key="5">
    <source>
        <dbReference type="ARBA" id="ARBA00023157"/>
    </source>
</evidence>
<keyword evidence="2 6" id="KW-0732">Signal</keyword>
<reference evidence="8" key="1">
    <citation type="submission" date="2019-08" db="EMBL/GenBank/DDBJ databases">
        <title>The genome of the North American firefly Photinus pyralis.</title>
        <authorList>
            <consortium name="Photinus pyralis genome working group"/>
            <person name="Fallon T.R."/>
            <person name="Sander Lower S.E."/>
            <person name="Weng J.-K."/>
        </authorList>
    </citation>
    <scope>NUCLEOTIDE SEQUENCE</scope>
    <source>
        <strain evidence="8">TRF0915ILg1</strain>
        <tissue evidence="8">Whole body</tissue>
    </source>
</reference>
<evidence type="ECO:0000256" key="1">
    <source>
        <dbReference type="ARBA" id="ARBA00022670"/>
    </source>
</evidence>
<dbReference type="GO" id="GO:0008236">
    <property type="term" value="F:serine-type peptidase activity"/>
    <property type="evidence" value="ECO:0007669"/>
    <property type="project" value="UniProtKB-KW"/>
</dbReference>
<dbReference type="EMBL" id="VTPC01065564">
    <property type="protein sequence ID" value="KAF2889550.1"/>
    <property type="molecule type" value="Genomic_DNA"/>
</dbReference>
<keyword evidence="4" id="KW-0720">Serine protease</keyword>
<dbReference type="AlphaFoldDB" id="A0A8K0CLJ6"/>
<keyword evidence="5" id="KW-1015">Disulfide bond</keyword>
<dbReference type="InterPro" id="IPR038565">
    <property type="entry name" value="CLIP_sf"/>
</dbReference>
<dbReference type="Pfam" id="PF12032">
    <property type="entry name" value="CLIP"/>
    <property type="match status" value="1"/>
</dbReference>
<dbReference type="GO" id="GO:0006508">
    <property type="term" value="P:proteolysis"/>
    <property type="evidence" value="ECO:0007669"/>
    <property type="project" value="UniProtKB-KW"/>
</dbReference>
<evidence type="ECO:0000256" key="3">
    <source>
        <dbReference type="ARBA" id="ARBA00022801"/>
    </source>
</evidence>
<dbReference type="Proteomes" id="UP000801492">
    <property type="component" value="Unassembled WGS sequence"/>
</dbReference>
<evidence type="ECO:0000256" key="2">
    <source>
        <dbReference type="ARBA" id="ARBA00022729"/>
    </source>
</evidence>
<dbReference type="SMART" id="SM00680">
    <property type="entry name" value="CLIP"/>
    <property type="match status" value="1"/>
</dbReference>
<evidence type="ECO:0000259" key="7">
    <source>
        <dbReference type="PROSITE" id="PS51888"/>
    </source>
</evidence>
<name>A0A8K0CLJ6_IGNLU</name>
<evidence type="ECO:0000256" key="4">
    <source>
        <dbReference type="ARBA" id="ARBA00022825"/>
    </source>
</evidence>
<dbReference type="Gene3D" id="3.30.1640.30">
    <property type="match status" value="1"/>
</dbReference>
<proteinExistence type="predicted"/>
<evidence type="ECO:0000256" key="6">
    <source>
        <dbReference type="SAM" id="SignalP"/>
    </source>
</evidence>
<comment type="caution">
    <text evidence="8">The sequence shown here is derived from an EMBL/GenBank/DDBJ whole genome shotgun (WGS) entry which is preliminary data.</text>
</comment>
<keyword evidence="1" id="KW-0645">Protease</keyword>
<accession>A0A8K0CLJ6</accession>
<feature type="signal peptide" evidence="6">
    <location>
        <begin position="1"/>
        <end position="17"/>
    </location>
</feature>
<organism evidence="8 9">
    <name type="scientific">Ignelater luminosus</name>
    <name type="common">Cucubano</name>
    <name type="synonym">Pyrophorus luminosus</name>
    <dbReference type="NCBI Taxonomy" id="2038154"/>
    <lineage>
        <taxon>Eukaryota</taxon>
        <taxon>Metazoa</taxon>
        <taxon>Ecdysozoa</taxon>
        <taxon>Arthropoda</taxon>
        <taxon>Hexapoda</taxon>
        <taxon>Insecta</taxon>
        <taxon>Pterygota</taxon>
        <taxon>Neoptera</taxon>
        <taxon>Endopterygota</taxon>
        <taxon>Coleoptera</taxon>
        <taxon>Polyphaga</taxon>
        <taxon>Elateriformia</taxon>
        <taxon>Elateroidea</taxon>
        <taxon>Elateridae</taxon>
        <taxon>Agrypninae</taxon>
        <taxon>Pyrophorini</taxon>
        <taxon>Ignelater</taxon>
    </lineage>
</organism>
<dbReference type="InterPro" id="IPR022700">
    <property type="entry name" value="CLIP"/>
</dbReference>
<sequence>MYLKIVIILIYSSFISAKENETSCVTPYGEDVKCIPIDDCKVMKQAVPYLEEDAIAFARKSQCGYNNDPLVCCGTTGRLTTPEFNFEEVTSSPATLLMPIKFI</sequence>
<keyword evidence="3" id="KW-0378">Hydrolase</keyword>
<dbReference type="PROSITE" id="PS51888">
    <property type="entry name" value="CLIP"/>
    <property type="match status" value="1"/>
</dbReference>
<evidence type="ECO:0000313" key="8">
    <source>
        <dbReference type="EMBL" id="KAF2889550.1"/>
    </source>
</evidence>
<feature type="chain" id="PRO_5035479138" description="Clip domain-containing protein" evidence="6">
    <location>
        <begin position="18"/>
        <end position="103"/>
    </location>
</feature>